<dbReference type="GO" id="GO:0005524">
    <property type="term" value="F:ATP binding"/>
    <property type="evidence" value="ECO:0007669"/>
    <property type="project" value="UniProtKB-KW"/>
</dbReference>
<evidence type="ECO:0000256" key="1">
    <source>
        <dbReference type="ARBA" id="ARBA00004141"/>
    </source>
</evidence>
<dbReference type="InterPro" id="IPR013525">
    <property type="entry name" value="ABC2_TM"/>
</dbReference>
<dbReference type="SUPFAM" id="SSF52540">
    <property type="entry name" value="P-loop containing nucleoside triphosphate hydrolases"/>
    <property type="match status" value="2"/>
</dbReference>
<feature type="transmembrane region" description="Helical" evidence="9">
    <location>
        <begin position="399"/>
        <end position="419"/>
    </location>
</feature>
<dbReference type="InterPro" id="IPR027417">
    <property type="entry name" value="P-loop_NTPase"/>
</dbReference>
<feature type="transmembrane region" description="Helical" evidence="9">
    <location>
        <begin position="431"/>
        <end position="449"/>
    </location>
</feature>
<dbReference type="OrthoDB" id="6512918at2759"/>
<dbReference type="OMA" id="ARAQTCD"/>
<dbReference type="PANTHER" id="PTHR19229">
    <property type="entry name" value="ATP-BINDING CASSETTE TRANSPORTER SUBFAMILY A ABCA"/>
    <property type="match status" value="1"/>
</dbReference>
<gene>
    <name evidence="12" type="primary">6042515</name>
    <name evidence="11" type="ORF">CpipJ_CPIJ010067</name>
</gene>
<dbReference type="PROSITE" id="PS50893">
    <property type="entry name" value="ABC_TRANSPORTER_2"/>
    <property type="match status" value="2"/>
</dbReference>
<keyword evidence="7 9" id="KW-1133">Transmembrane helix</keyword>
<evidence type="ECO:0000313" key="12">
    <source>
        <dbReference type="EnsemblMetazoa" id="CPIJ010067-PA"/>
    </source>
</evidence>
<evidence type="ECO:0000256" key="3">
    <source>
        <dbReference type="ARBA" id="ARBA00022692"/>
    </source>
</evidence>
<protein>
    <submittedName>
        <fullName evidence="11 12">ATP-binding cassette sub-family A member 3</fullName>
    </submittedName>
</protein>
<keyword evidence="13" id="KW-1185">Reference proteome</keyword>
<dbReference type="InParanoid" id="B0WSD2"/>
<dbReference type="EMBL" id="DS232069">
    <property type="protein sequence ID" value="EDS33777.1"/>
    <property type="molecule type" value="Genomic_DNA"/>
</dbReference>
<dbReference type="Proteomes" id="UP000002320">
    <property type="component" value="Unassembled WGS sequence"/>
</dbReference>
<dbReference type="InterPro" id="IPR056264">
    <property type="entry name" value="R2_ABCA1-4-like"/>
</dbReference>
<evidence type="ECO:0000256" key="4">
    <source>
        <dbReference type="ARBA" id="ARBA00022737"/>
    </source>
</evidence>
<evidence type="ECO:0000256" key="6">
    <source>
        <dbReference type="ARBA" id="ARBA00022840"/>
    </source>
</evidence>
<dbReference type="VEuPathDB" id="VectorBase:CQUJHB005516"/>
<feature type="transmembrane region" description="Helical" evidence="9">
    <location>
        <begin position="1173"/>
        <end position="1195"/>
    </location>
</feature>
<comment type="subcellular location">
    <subcellularLocation>
        <location evidence="1">Membrane</location>
        <topology evidence="1">Multi-pass membrane protein</topology>
    </subcellularLocation>
</comment>
<dbReference type="InterPro" id="IPR003439">
    <property type="entry name" value="ABC_transporter-like_ATP-bd"/>
</dbReference>
<feature type="transmembrane region" description="Helical" evidence="9">
    <location>
        <begin position="1092"/>
        <end position="1112"/>
    </location>
</feature>
<dbReference type="eggNOG" id="KOG0059">
    <property type="taxonomic scope" value="Eukaryota"/>
</dbReference>
<evidence type="ECO:0000256" key="8">
    <source>
        <dbReference type="ARBA" id="ARBA00023136"/>
    </source>
</evidence>
<dbReference type="GO" id="GO:0016020">
    <property type="term" value="C:membrane"/>
    <property type="evidence" value="ECO:0007669"/>
    <property type="project" value="UniProtKB-SubCell"/>
</dbReference>
<sequence length="1697" mass="191462">MAAEQFVLWQVSTTRNLPMAAEQFVLWQSTPVLMGATSWDKFLLLLWKNWTIQKRHYVQTAFEIFIPAIACAVLILIRGLVDPVRFSEPTVWSSLPTDTIEHILPEANPTIDPPINFMLAYSPGGPLLDRLVSNAALQIREPLEVQAFDNATQLENFLRINNTLVGIEFPDHYRTLDLLPEDVTFSLRFPSEMRTFQDDFSAFWANWFTELMFPQFQIAGAVDRERADGGYPANYYNESFIAVQSALSRAIILERDPTAEFPPVFLQRFPYPPYYSDPLLTGLENLLPLIIVIAFFYSAINTVKYITVEKERQLKETMKIMGLSSWLHWAAWFVKCILLLAISISLITVLLCVDLTTNSDLAIFEYADWTVVWVYLFVFSVATVCFCFMMSTIFSKANLAAGISGLIWFIMIVPYNIVFASYDTLSLAAKLAMCIFSNSSLSFGLMLMMRHEGTSNGLQWENLFEPVTVDDNLSVGHTMLMLLLDGFLYLLIALYIEKVFPGEFGVGEPWYFLFTKKFWSGSANKAKVDYAEVEENENLESEPVGKGAGIKIRKLRKEFGKNKVAVDGLSLNMFEDQITVLLGHNGAGKTTTMSMLTGLFAPTSGTAIINGYDITTDMEAVRGSLGLCPQHNVLFDELTVSEHIEFFARLKGVTGKGVKAEIEHFVKILELEDKIHKESRTLSGGMKRKLSVGIALCGGSKVVLCDEPTSGMDPSARRALWDLLIREKKGRTILLSTHFMDEADILGDRIAIMADGELKAAGSSFFLKKRFGVGYRLICVKDDSCNPRSLETFLKQYIPDIEIDTDIGTELSFVLSETYTSVFQTMLKSLEDNTETLGIRNYGISLTTLEEVFLRVGSDSHALDKKPENNGELNGQSNGTCTPTSIKLHEDQEALLKGSRLVLNQIGSMFLKKIISTKRSWAQQIVQILIPIYFVVVTVAIVRSIPGLKELPPLRISISNYSLTTTLLEAAAPESDIISGYRTIFDGLDDRHRLEVIYTDMEEELLYLSTVNIGRINREFMIGATVTDTNQTVWFNPLGFHTAPLGINYLYNAMLKSLCPSCRINVINKPIPFRPNTRFIQLQSGNNLGFQLSFNSGFAMSFVAALYIMFYIKERTSRAKLLQFVSGVNVFTFWAVNFVWDYFTYLITALVYLGILSVWQEEGWSTVEELSRVFLILCVFGLSFLPITYIFSFWFDVPSTGFVKMMLINLFSGTILFVAVFLLQFEAFNLMDISRILEWFFMIFPLFSFSQSLSNLNVLAATKAVCRTQCEVIPFCTEQFMCSLFPNCCDTQVFTWDPKGVNRQMTYMAVVGIVAFVVLIAVEFRLFDRIINKGYSLKNQRPAQSEEGIVDADVLKEKQRVASMTGTQIAEKNLVMRDFTKYYKSFLAVNQLSVAVDPAECFGLLGVNGAGKTSTFKMLTGDENISFGEAWVKGIDLKTNMSKVNKNIGYCPQFDAVLEDLTGRETLKIFALMRGIAYQDIKSTSEKLAQELNFTKHIDKRIKEYSGGNKRKLSTALALLANPAVIYLDEPTTGMDPGAKRHLWNVILNVKKSGKSIILTSHSMEECEALCTRLAIMVNGEFKCLGSTQHLKNQFSKGYFLTVKIRKAESVQEVNRRQAEVKTYVADHFEGASLREEHQDSLAYHIPQSDLKWSTMFGIMETAKRTLDIEDYALGQTSLEQVFLFFTKYQRITDDSK</sequence>
<keyword evidence="4" id="KW-0677">Repeat</keyword>
<dbReference type="HOGENOM" id="CLU_000604_19_1_1"/>
<keyword evidence="2" id="KW-0813">Transport</keyword>
<evidence type="ECO:0000313" key="13">
    <source>
        <dbReference type="Proteomes" id="UP000002320"/>
    </source>
</evidence>
<feature type="transmembrane region" description="Helical" evidence="9">
    <location>
        <begin position="1201"/>
        <end position="1224"/>
    </location>
</feature>
<dbReference type="SMART" id="SM00382">
    <property type="entry name" value="AAA"/>
    <property type="match status" value="2"/>
</dbReference>
<keyword evidence="8 9" id="KW-0472">Membrane</keyword>
<feature type="domain" description="ABC transporter" evidence="10">
    <location>
        <begin position="550"/>
        <end position="780"/>
    </location>
</feature>
<dbReference type="InterPro" id="IPR026082">
    <property type="entry name" value="ABCA"/>
</dbReference>
<evidence type="ECO:0000256" key="5">
    <source>
        <dbReference type="ARBA" id="ARBA00022741"/>
    </source>
</evidence>
<dbReference type="GO" id="GO:0140359">
    <property type="term" value="F:ABC-type transporter activity"/>
    <property type="evidence" value="ECO:0007669"/>
    <property type="project" value="InterPro"/>
</dbReference>
<feature type="transmembrane region" description="Helical" evidence="9">
    <location>
        <begin position="1142"/>
        <end position="1161"/>
    </location>
</feature>
<feature type="transmembrane region" description="Helical" evidence="9">
    <location>
        <begin position="475"/>
        <end position="496"/>
    </location>
</feature>
<feature type="transmembrane region" description="Helical" evidence="9">
    <location>
        <begin position="286"/>
        <end position="306"/>
    </location>
</feature>
<dbReference type="Gene3D" id="3.40.50.300">
    <property type="entry name" value="P-loop containing nucleotide triphosphate hydrolases"/>
    <property type="match status" value="2"/>
</dbReference>
<dbReference type="GO" id="GO:0005319">
    <property type="term" value="F:lipid transporter activity"/>
    <property type="evidence" value="ECO:0007669"/>
    <property type="project" value="TreeGrafter"/>
</dbReference>
<dbReference type="CDD" id="cd03263">
    <property type="entry name" value="ABC_subfamily_A"/>
    <property type="match status" value="2"/>
</dbReference>
<reference evidence="12" key="2">
    <citation type="submission" date="2020-05" db="UniProtKB">
        <authorList>
            <consortium name="EnsemblMetazoa"/>
        </authorList>
    </citation>
    <scope>IDENTIFICATION</scope>
    <source>
        <strain evidence="12">JHB</strain>
    </source>
</reference>
<evidence type="ECO:0000256" key="7">
    <source>
        <dbReference type="ARBA" id="ARBA00022989"/>
    </source>
</evidence>
<evidence type="ECO:0000256" key="2">
    <source>
        <dbReference type="ARBA" id="ARBA00022448"/>
    </source>
</evidence>
<reference evidence="11" key="1">
    <citation type="submission" date="2007-03" db="EMBL/GenBank/DDBJ databases">
        <title>Annotation of Culex pipiens quinquefasciatus.</title>
        <authorList>
            <consortium name="The Broad Institute Genome Sequencing Platform"/>
            <person name="Atkinson P.W."/>
            <person name="Hemingway J."/>
            <person name="Christensen B.M."/>
            <person name="Higgs S."/>
            <person name="Kodira C."/>
            <person name="Hannick L."/>
            <person name="Megy K."/>
            <person name="O'Leary S."/>
            <person name="Pearson M."/>
            <person name="Haas B.J."/>
            <person name="Mauceli E."/>
            <person name="Wortman J.R."/>
            <person name="Lee N.H."/>
            <person name="Guigo R."/>
            <person name="Stanke M."/>
            <person name="Alvarado L."/>
            <person name="Amedeo P."/>
            <person name="Antoine C.H."/>
            <person name="Arensburger P."/>
            <person name="Bidwell S.L."/>
            <person name="Crawford M."/>
            <person name="Camaro F."/>
            <person name="Devon K."/>
            <person name="Engels R."/>
            <person name="Hammond M."/>
            <person name="Howarth C."/>
            <person name="Koehrsen M."/>
            <person name="Lawson D."/>
            <person name="Montgomery P."/>
            <person name="Nene V."/>
            <person name="Nusbaum C."/>
            <person name="Puiu D."/>
            <person name="Romero-Severson J."/>
            <person name="Severson D.W."/>
            <person name="Shumway M."/>
            <person name="Sisk P."/>
            <person name="Stolte C."/>
            <person name="Zeng Q."/>
            <person name="Eisenstadt E."/>
            <person name="Fraser-Liggett C."/>
            <person name="Strausberg R."/>
            <person name="Galagan J."/>
            <person name="Birren B."/>
            <person name="Collins F.H."/>
        </authorList>
    </citation>
    <scope>NUCLEOTIDE SEQUENCE [LARGE SCALE GENOMIC DNA]</scope>
    <source>
        <strain evidence="11">JHB</strain>
    </source>
</reference>
<evidence type="ECO:0000313" key="11">
    <source>
        <dbReference type="EMBL" id="EDS33777.1"/>
    </source>
</evidence>
<dbReference type="FunFam" id="3.40.50.300:FF:000327">
    <property type="entry name" value="ATP-binding cassette sub-family A member 3"/>
    <property type="match status" value="1"/>
</dbReference>
<feature type="transmembrane region" description="Helical" evidence="9">
    <location>
        <begin position="326"/>
        <end position="351"/>
    </location>
</feature>
<dbReference type="FunCoup" id="B0WSD2">
    <property type="interactions" value="312"/>
</dbReference>
<dbReference type="PANTHER" id="PTHR19229:SF250">
    <property type="entry name" value="ABC TRANSPORTER DOMAIN-CONTAINING PROTEIN-RELATED"/>
    <property type="match status" value="1"/>
</dbReference>
<evidence type="ECO:0000256" key="9">
    <source>
        <dbReference type="SAM" id="Phobius"/>
    </source>
</evidence>
<dbReference type="VEuPathDB" id="VectorBase:CPIJ010067"/>
<organism>
    <name type="scientific">Culex quinquefasciatus</name>
    <name type="common">Southern house mosquito</name>
    <name type="synonym">Culex pungens</name>
    <dbReference type="NCBI Taxonomy" id="7176"/>
    <lineage>
        <taxon>Eukaryota</taxon>
        <taxon>Metazoa</taxon>
        <taxon>Ecdysozoa</taxon>
        <taxon>Arthropoda</taxon>
        <taxon>Hexapoda</taxon>
        <taxon>Insecta</taxon>
        <taxon>Pterygota</taxon>
        <taxon>Neoptera</taxon>
        <taxon>Endopterygota</taxon>
        <taxon>Diptera</taxon>
        <taxon>Nematocera</taxon>
        <taxon>Culicoidea</taxon>
        <taxon>Culicidae</taxon>
        <taxon>Culicinae</taxon>
        <taxon>Culicini</taxon>
        <taxon>Culex</taxon>
        <taxon>Culex</taxon>
    </lineage>
</organism>
<keyword evidence="5" id="KW-0547">Nucleotide-binding</keyword>
<proteinExistence type="predicted"/>
<feature type="domain" description="ABC transporter" evidence="10">
    <location>
        <begin position="1374"/>
        <end position="1604"/>
    </location>
</feature>
<keyword evidence="3 9" id="KW-0812">Transmembrane</keyword>
<evidence type="ECO:0000259" key="10">
    <source>
        <dbReference type="PROSITE" id="PS50893"/>
    </source>
</evidence>
<feature type="transmembrane region" description="Helical" evidence="9">
    <location>
        <begin position="1236"/>
        <end position="1253"/>
    </location>
</feature>
<dbReference type="InterPro" id="IPR017871">
    <property type="entry name" value="ABC_transporter-like_CS"/>
</dbReference>
<dbReference type="PROSITE" id="PS00211">
    <property type="entry name" value="ABC_TRANSPORTER_1"/>
    <property type="match status" value="1"/>
</dbReference>
<dbReference type="GO" id="GO:0016887">
    <property type="term" value="F:ATP hydrolysis activity"/>
    <property type="evidence" value="ECO:0007669"/>
    <property type="project" value="InterPro"/>
</dbReference>
<dbReference type="KEGG" id="cqu:CpipJ_CPIJ010067"/>
<dbReference type="FunFam" id="3.40.50.300:FF:000298">
    <property type="entry name" value="ATP-binding cassette sub-family A member 12"/>
    <property type="match status" value="1"/>
</dbReference>
<dbReference type="Pfam" id="PF23321">
    <property type="entry name" value="R1_ABCA1"/>
    <property type="match status" value="1"/>
</dbReference>
<dbReference type="InterPro" id="IPR003593">
    <property type="entry name" value="AAA+_ATPase"/>
</dbReference>
<dbReference type="Pfam" id="PF00005">
    <property type="entry name" value="ABC_tran"/>
    <property type="match status" value="2"/>
</dbReference>
<dbReference type="EnsemblMetazoa" id="CPIJ010067-RA">
    <property type="protein sequence ID" value="CPIJ010067-PA"/>
    <property type="gene ID" value="CPIJ010067"/>
</dbReference>
<feature type="transmembrane region" description="Helical" evidence="9">
    <location>
        <begin position="1305"/>
        <end position="1327"/>
    </location>
</feature>
<keyword evidence="6 11" id="KW-0067">ATP-binding</keyword>
<name>B0WSD2_CULQU</name>
<accession>B0WSD2</accession>
<dbReference type="Pfam" id="PF12698">
    <property type="entry name" value="ABC2_membrane_3"/>
    <property type="match status" value="2"/>
</dbReference>
<feature type="transmembrane region" description="Helical" evidence="9">
    <location>
        <begin position="372"/>
        <end position="393"/>
    </location>
</feature>